<gene>
    <name evidence="11" type="primary">LOC101499671</name>
</gene>
<dbReference type="SUPFAM" id="SSF56112">
    <property type="entry name" value="Protein kinase-like (PK-like)"/>
    <property type="match status" value="1"/>
</dbReference>
<dbReference type="InterPro" id="IPR001245">
    <property type="entry name" value="Ser-Thr/Tyr_kinase_cat_dom"/>
</dbReference>
<evidence type="ECO:0000313" key="11">
    <source>
        <dbReference type="RefSeq" id="XP_027186650.1"/>
    </source>
</evidence>
<dbReference type="GO" id="GO:0016020">
    <property type="term" value="C:membrane"/>
    <property type="evidence" value="ECO:0007669"/>
    <property type="project" value="UniProtKB-SubCell"/>
</dbReference>
<dbReference type="FunFam" id="3.80.10.10:FF:000380">
    <property type="entry name" value="Putative inactive leucine-rich repeat receptor-like protein kinase"/>
    <property type="match status" value="1"/>
</dbReference>
<proteinExistence type="predicted"/>
<dbReference type="GO" id="GO:0004672">
    <property type="term" value="F:protein kinase activity"/>
    <property type="evidence" value="ECO:0007669"/>
    <property type="project" value="InterPro"/>
</dbReference>
<evidence type="ECO:0000256" key="5">
    <source>
        <dbReference type="ARBA" id="ARBA00022989"/>
    </source>
</evidence>
<dbReference type="InterPro" id="IPR032675">
    <property type="entry name" value="LRR_dom_sf"/>
</dbReference>
<keyword evidence="10" id="KW-1185">Reference proteome</keyword>
<evidence type="ECO:0000256" key="7">
    <source>
        <dbReference type="ARBA" id="ARBA00023180"/>
    </source>
</evidence>
<evidence type="ECO:0000256" key="3">
    <source>
        <dbReference type="ARBA" id="ARBA00022692"/>
    </source>
</evidence>
<keyword evidence="7" id="KW-0325">Glycoprotein</keyword>
<keyword evidence="4" id="KW-0677">Repeat</keyword>
<feature type="transmembrane region" description="Helical" evidence="8">
    <location>
        <begin position="147"/>
        <end position="165"/>
    </location>
</feature>
<evidence type="ECO:0000259" key="9">
    <source>
        <dbReference type="PROSITE" id="PS50011"/>
    </source>
</evidence>
<dbReference type="GeneID" id="101499671"/>
<dbReference type="Pfam" id="PF07714">
    <property type="entry name" value="PK_Tyr_Ser-Thr"/>
    <property type="match status" value="1"/>
</dbReference>
<protein>
    <submittedName>
        <fullName evidence="11">Probable inactive leucine-rich repeat receptor-like protein kinase At3g03770 isoform X2</fullName>
    </submittedName>
</protein>
<dbReference type="PANTHER" id="PTHR48056">
    <property type="entry name" value="LRR RECEPTOR-LIKE SERINE/THREONINE-PROTEIN KINASE-RELATED"/>
    <property type="match status" value="1"/>
</dbReference>
<dbReference type="PROSITE" id="PS50011">
    <property type="entry name" value="PROTEIN_KINASE_DOM"/>
    <property type="match status" value="1"/>
</dbReference>
<feature type="domain" description="Protein kinase" evidence="9">
    <location>
        <begin position="233"/>
        <end position="353"/>
    </location>
</feature>
<dbReference type="InterPro" id="IPR000719">
    <property type="entry name" value="Prot_kinase_dom"/>
</dbReference>
<dbReference type="Gene3D" id="3.80.10.10">
    <property type="entry name" value="Ribonuclease Inhibitor"/>
    <property type="match status" value="1"/>
</dbReference>
<sequence>MLPLMPKSLVTILLSKNSFSGEIPSEFGELNQLQNLDISSNSLNGVPPFSLFSLNNISYLNLANNVLSGSLPYKLKCGTKLGFLDISNNMLSGLVPSCLESSFDRRVVRFGGNCFSNDSQTQKHGSYCEEFSSGRKRFWNWEIDADFGIIAVVVLLVFGFGVLFYRKNHSREIYRHEMLPKIVQDDYNSTTGVSSELLASARFISQTMKLGKQATPICRHFSIEELKEITRNFDLSTYIGEGTIGKLYKGKLENGSYVMIRSLALKKKFSIQNLKAGLDLLSKLHHPNLVSLLGHCIDHSASDGTSIHKLHLVYKYVQNENYRMHLSGKGRGSKILAKGRIRGCCIQFWIHIV</sequence>
<dbReference type="Proteomes" id="UP000087171">
    <property type="component" value="Unplaced"/>
</dbReference>
<dbReference type="GO" id="GO:0033612">
    <property type="term" value="F:receptor serine/threonine kinase binding"/>
    <property type="evidence" value="ECO:0007669"/>
    <property type="project" value="TreeGrafter"/>
</dbReference>
<dbReference type="InterPro" id="IPR050647">
    <property type="entry name" value="Plant_LRR-RLKs"/>
</dbReference>
<accession>A0A3Q7YBK8</accession>
<dbReference type="AlphaFoldDB" id="A0A3Q7YBK8"/>
<dbReference type="InterPro" id="IPR011009">
    <property type="entry name" value="Kinase-like_dom_sf"/>
</dbReference>
<dbReference type="RefSeq" id="XP_027186650.1">
    <property type="nucleotide sequence ID" value="XM_027330849.1"/>
</dbReference>
<dbReference type="FunFam" id="3.30.200.20:FF:000479">
    <property type="entry name" value="Putative inactive leucine-rich repeat receptor-like protein kinase"/>
    <property type="match status" value="1"/>
</dbReference>
<keyword evidence="3 8" id="KW-0812">Transmembrane</keyword>
<keyword evidence="5 8" id="KW-1133">Transmembrane helix</keyword>
<evidence type="ECO:0000256" key="6">
    <source>
        <dbReference type="ARBA" id="ARBA00023136"/>
    </source>
</evidence>
<name>A0A3Q7YBK8_CICAR</name>
<organism evidence="10 11">
    <name type="scientific">Cicer arietinum</name>
    <name type="common">Chickpea</name>
    <name type="synonym">Garbanzo</name>
    <dbReference type="NCBI Taxonomy" id="3827"/>
    <lineage>
        <taxon>Eukaryota</taxon>
        <taxon>Viridiplantae</taxon>
        <taxon>Streptophyta</taxon>
        <taxon>Embryophyta</taxon>
        <taxon>Tracheophyta</taxon>
        <taxon>Spermatophyta</taxon>
        <taxon>Magnoliopsida</taxon>
        <taxon>eudicotyledons</taxon>
        <taxon>Gunneridae</taxon>
        <taxon>Pentapetalae</taxon>
        <taxon>rosids</taxon>
        <taxon>fabids</taxon>
        <taxon>Fabales</taxon>
        <taxon>Fabaceae</taxon>
        <taxon>Papilionoideae</taxon>
        <taxon>50 kb inversion clade</taxon>
        <taxon>NPAAA clade</taxon>
        <taxon>Hologalegina</taxon>
        <taxon>IRL clade</taxon>
        <taxon>Cicereae</taxon>
        <taxon>Cicer</taxon>
    </lineage>
</organism>
<evidence type="ECO:0000256" key="4">
    <source>
        <dbReference type="ARBA" id="ARBA00022737"/>
    </source>
</evidence>
<dbReference type="Pfam" id="PF13855">
    <property type="entry name" value="LRR_8"/>
    <property type="match status" value="1"/>
</dbReference>
<dbReference type="GO" id="GO:0005524">
    <property type="term" value="F:ATP binding"/>
    <property type="evidence" value="ECO:0007669"/>
    <property type="project" value="InterPro"/>
</dbReference>
<keyword evidence="2" id="KW-0433">Leucine-rich repeat</keyword>
<keyword evidence="6 8" id="KW-0472">Membrane</keyword>
<dbReference type="InterPro" id="IPR001611">
    <property type="entry name" value="Leu-rich_rpt"/>
</dbReference>
<dbReference type="PANTHER" id="PTHR48056:SF71">
    <property type="entry name" value="LEUCINE-RICH REPEAT PROTEIN KINASE FAMILY PROTEIN"/>
    <property type="match status" value="1"/>
</dbReference>
<dbReference type="SUPFAM" id="SSF52058">
    <property type="entry name" value="L domain-like"/>
    <property type="match status" value="1"/>
</dbReference>
<evidence type="ECO:0000256" key="2">
    <source>
        <dbReference type="ARBA" id="ARBA00022614"/>
    </source>
</evidence>
<dbReference type="Pfam" id="PF00560">
    <property type="entry name" value="LRR_1"/>
    <property type="match status" value="1"/>
</dbReference>
<dbReference type="Gene3D" id="3.30.200.20">
    <property type="entry name" value="Phosphorylase Kinase, domain 1"/>
    <property type="match status" value="1"/>
</dbReference>
<comment type="subcellular location">
    <subcellularLocation>
        <location evidence="1">Membrane</location>
    </subcellularLocation>
</comment>
<evidence type="ECO:0000256" key="8">
    <source>
        <dbReference type="SAM" id="Phobius"/>
    </source>
</evidence>
<reference evidence="11" key="1">
    <citation type="submission" date="2025-08" db="UniProtKB">
        <authorList>
            <consortium name="RefSeq"/>
        </authorList>
    </citation>
    <scope>IDENTIFICATION</scope>
    <source>
        <tissue evidence="11">Etiolated seedlings</tissue>
    </source>
</reference>
<evidence type="ECO:0000256" key="1">
    <source>
        <dbReference type="ARBA" id="ARBA00004370"/>
    </source>
</evidence>
<evidence type="ECO:0000313" key="10">
    <source>
        <dbReference type="Proteomes" id="UP000087171"/>
    </source>
</evidence>